<dbReference type="PROSITE" id="PS50893">
    <property type="entry name" value="ABC_TRANSPORTER_2"/>
    <property type="match status" value="1"/>
</dbReference>
<protein>
    <submittedName>
        <fullName evidence="5">ABC transporter ATP-binding protein</fullName>
    </submittedName>
</protein>
<evidence type="ECO:0000256" key="2">
    <source>
        <dbReference type="ARBA" id="ARBA00022741"/>
    </source>
</evidence>
<keyword evidence="1" id="KW-0813">Transport</keyword>
<keyword evidence="3 5" id="KW-0067">ATP-binding</keyword>
<dbReference type="Pfam" id="PF00005">
    <property type="entry name" value="ABC_tran"/>
    <property type="match status" value="1"/>
</dbReference>
<keyword evidence="6" id="KW-1185">Reference proteome</keyword>
<dbReference type="RefSeq" id="WP_248591066.1">
    <property type="nucleotide sequence ID" value="NZ_BAABEB010000022.1"/>
</dbReference>
<dbReference type="EMBL" id="CP051627">
    <property type="protein sequence ID" value="UPT22574.1"/>
    <property type="molecule type" value="Genomic_DNA"/>
</dbReference>
<dbReference type="Gene3D" id="3.40.50.300">
    <property type="entry name" value="P-loop containing nucleotide triphosphate hydrolases"/>
    <property type="match status" value="1"/>
</dbReference>
<reference evidence="5 6" key="1">
    <citation type="submission" date="2020-04" db="EMBL/GenBank/DDBJ databases">
        <title>Thermobifida alba genome sequencing and assembly.</title>
        <authorList>
            <person name="Luzics S."/>
            <person name="Horvath B."/>
            <person name="Nagy I."/>
            <person name="Toth A."/>
            <person name="Nagy I."/>
            <person name="Kukolya J."/>
        </authorList>
    </citation>
    <scope>NUCLEOTIDE SEQUENCE [LARGE SCALE GENOMIC DNA]</scope>
    <source>
        <strain evidence="5 6">DSM 43795</strain>
    </source>
</reference>
<feature type="domain" description="ABC transporter" evidence="4">
    <location>
        <begin position="21"/>
        <end position="262"/>
    </location>
</feature>
<dbReference type="Proteomes" id="UP000832041">
    <property type="component" value="Chromosome"/>
</dbReference>
<dbReference type="PANTHER" id="PTHR45772:SF3">
    <property type="entry name" value="ABC TRANSPORTER ATP-BINDING PROTEIN"/>
    <property type="match status" value="1"/>
</dbReference>
<proteinExistence type="predicted"/>
<dbReference type="PANTHER" id="PTHR45772">
    <property type="entry name" value="CONSERVED COMPONENT OF ABC TRANSPORTER FOR NATURAL AMINO ACIDS-RELATED"/>
    <property type="match status" value="1"/>
</dbReference>
<evidence type="ECO:0000256" key="1">
    <source>
        <dbReference type="ARBA" id="ARBA00022448"/>
    </source>
</evidence>
<dbReference type="InterPro" id="IPR017871">
    <property type="entry name" value="ABC_transporter-like_CS"/>
</dbReference>
<keyword evidence="2" id="KW-0547">Nucleotide-binding</keyword>
<dbReference type="SUPFAM" id="SSF52540">
    <property type="entry name" value="P-loop containing nucleoside triphosphate hydrolases"/>
    <property type="match status" value="1"/>
</dbReference>
<name>A0ABY4L538_THEAE</name>
<sequence>MTSPTPSATAPRNGRATAPMLVLDDLSWSVGGAVIVDGVSMTVDEGEFLAVIGPNGAGKTSLFNLVSGLTRPTRGRLELAGTDITRLPPHRRARLGLGRTFQTSSVFADLSVGANVGLAVQARSGESRRFWRRAAPVGGPEISRVLDLVRLSHRAEALAGDLSHGDKRKLELALLLAREPRVILLDEPMAGVSAGEIGELVEVIRTVHREQGCTVLMVEHHMEVLLDMADRLAVMHHGALLALADPDTAMADPQVQAAYLGDAL</sequence>
<dbReference type="InterPro" id="IPR003439">
    <property type="entry name" value="ABC_transporter-like_ATP-bd"/>
</dbReference>
<evidence type="ECO:0000313" key="5">
    <source>
        <dbReference type="EMBL" id="UPT22574.1"/>
    </source>
</evidence>
<dbReference type="PROSITE" id="PS00211">
    <property type="entry name" value="ABC_TRANSPORTER_1"/>
    <property type="match status" value="1"/>
</dbReference>
<dbReference type="InterPro" id="IPR051120">
    <property type="entry name" value="ABC_AA/LPS_Transport"/>
</dbReference>
<dbReference type="InterPro" id="IPR003593">
    <property type="entry name" value="AAA+_ATPase"/>
</dbReference>
<dbReference type="SMART" id="SM00382">
    <property type="entry name" value="AAA"/>
    <property type="match status" value="1"/>
</dbReference>
<evidence type="ECO:0000313" key="6">
    <source>
        <dbReference type="Proteomes" id="UP000832041"/>
    </source>
</evidence>
<gene>
    <name evidence="5" type="ORF">FOF52_17775</name>
</gene>
<evidence type="ECO:0000259" key="4">
    <source>
        <dbReference type="PROSITE" id="PS50893"/>
    </source>
</evidence>
<accession>A0ABY4L538</accession>
<dbReference type="GO" id="GO:0005524">
    <property type="term" value="F:ATP binding"/>
    <property type="evidence" value="ECO:0007669"/>
    <property type="project" value="UniProtKB-KW"/>
</dbReference>
<dbReference type="InterPro" id="IPR027417">
    <property type="entry name" value="P-loop_NTPase"/>
</dbReference>
<organism evidence="5 6">
    <name type="scientific">Thermobifida alba</name>
    <name type="common">Thermomonospora alba</name>
    <dbReference type="NCBI Taxonomy" id="53522"/>
    <lineage>
        <taxon>Bacteria</taxon>
        <taxon>Bacillati</taxon>
        <taxon>Actinomycetota</taxon>
        <taxon>Actinomycetes</taxon>
        <taxon>Streptosporangiales</taxon>
        <taxon>Nocardiopsidaceae</taxon>
        <taxon>Thermobifida</taxon>
    </lineage>
</organism>
<evidence type="ECO:0000256" key="3">
    <source>
        <dbReference type="ARBA" id="ARBA00022840"/>
    </source>
</evidence>